<dbReference type="VEuPathDB" id="MicrosporidiaDB:G9O61_00g009340"/>
<keyword evidence="4" id="KW-1185">Reference proteome</keyword>
<dbReference type="InterPro" id="IPR005574">
    <property type="entry name" value="Rpb4/RPC9"/>
</dbReference>
<evidence type="ECO:0000313" key="4">
    <source>
        <dbReference type="Proteomes" id="UP000034350"/>
    </source>
</evidence>
<dbReference type="OrthoDB" id="1746530at2759"/>
<keyword evidence="2" id="KW-0539">Nucleus</keyword>
<evidence type="ECO:0000256" key="2">
    <source>
        <dbReference type="ARBA" id="ARBA00023242"/>
    </source>
</evidence>
<evidence type="ECO:0000313" key="3">
    <source>
        <dbReference type="EMBL" id="KKO75294.1"/>
    </source>
</evidence>
<keyword evidence="3" id="KW-0804">Transcription</keyword>
<dbReference type="Pfam" id="PF03874">
    <property type="entry name" value="RNA_pol_Rpb4"/>
    <property type="match status" value="1"/>
</dbReference>
<name>A0A0F9ZCC5_9MICR</name>
<evidence type="ECO:0000256" key="1">
    <source>
        <dbReference type="ARBA" id="ARBA00004123"/>
    </source>
</evidence>
<organism evidence="3 4">
    <name type="scientific">Vairimorpha ceranae</name>
    <dbReference type="NCBI Taxonomy" id="40302"/>
    <lineage>
        <taxon>Eukaryota</taxon>
        <taxon>Fungi</taxon>
        <taxon>Fungi incertae sedis</taxon>
        <taxon>Microsporidia</taxon>
        <taxon>Nosematidae</taxon>
        <taxon>Vairimorpha</taxon>
    </lineage>
</organism>
<keyword evidence="3" id="KW-0240">DNA-directed RNA polymerase</keyword>
<dbReference type="GO" id="GO:0000428">
    <property type="term" value="C:DNA-directed RNA polymerase complex"/>
    <property type="evidence" value="ECO:0007669"/>
    <property type="project" value="UniProtKB-KW"/>
</dbReference>
<dbReference type="Gene3D" id="1.20.1250.40">
    <property type="match status" value="1"/>
</dbReference>
<comment type="subcellular location">
    <subcellularLocation>
        <location evidence="1">Nucleus</location>
    </subcellularLocation>
</comment>
<reference evidence="3 4" key="1">
    <citation type="journal article" date="2015" name="Environ. Microbiol.">
        <title>Genome analyses suggest the presence of polyploidy and recent human-driven expansions in eight global populations of the honeybee pathogen Nosema ceranae.</title>
        <authorList>
            <person name="Pelin A."/>
            <person name="Selman M."/>
            <person name="Aris-Brosou S."/>
            <person name="Farinelli L."/>
            <person name="Corradi N."/>
        </authorList>
    </citation>
    <scope>NUCLEOTIDE SEQUENCE [LARGE SCALE GENOMIC DNA]</scope>
    <source>
        <strain evidence="3 4">PA08 1199</strain>
    </source>
</reference>
<dbReference type="SUPFAM" id="SSF47819">
    <property type="entry name" value="HRDC-like"/>
    <property type="match status" value="1"/>
</dbReference>
<dbReference type="Proteomes" id="UP000034350">
    <property type="component" value="Unassembled WGS sequence"/>
</dbReference>
<protein>
    <submittedName>
        <fullName evidence="3">Dna-directed rna polymerase ii 16kda polypeptide</fullName>
    </submittedName>
</protein>
<gene>
    <name evidence="3" type="ORF">AAJ76_2500016387</name>
</gene>
<dbReference type="RefSeq" id="XP_024331036.1">
    <property type="nucleotide sequence ID" value="XM_024474793.1"/>
</dbReference>
<comment type="caution">
    <text evidence="3">The sequence shown here is derived from an EMBL/GenBank/DDBJ whole genome shotgun (WGS) entry which is preliminary data.</text>
</comment>
<dbReference type="GO" id="GO:0005634">
    <property type="term" value="C:nucleus"/>
    <property type="evidence" value="ECO:0007669"/>
    <property type="project" value="UniProtKB-SubCell"/>
</dbReference>
<proteinExistence type="predicted"/>
<accession>A0A0F9ZCC5</accession>
<dbReference type="AlphaFoldDB" id="A0A0F9ZCC5"/>
<dbReference type="GO" id="GO:0006352">
    <property type="term" value="P:DNA-templated transcription initiation"/>
    <property type="evidence" value="ECO:0007669"/>
    <property type="project" value="InterPro"/>
</dbReference>
<dbReference type="VEuPathDB" id="MicrosporidiaDB:AAJ76_2500016387"/>
<dbReference type="GeneID" id="36319721"/>
<dbReference type="InterPro" id="IPR010997">
    <property type="entry name" value="HRDC-like_sf"/>
</dbReference>
<dbReference type="GO" id="GO:0000166">
    <property type="term" value="F:nucleotide binding"/>
    <property type="evidence" value="ECO:0007669"/>
    <property type="project" value="InterPro"/>
</dbReference>
<dbReference type="InterPro" id="IPR038324">
    <property type="entry name" value="Rpb4/RPC9_sf"/>
</dbReference>
<sequence length="82" mass="9656">MCQILKNESGKFTDLVKKFCKSDTYKLEIYDALKSKQLTEFEIIQLINISPSHIIDLALVIEEVEERYTEDELNDILEIFKK</sequence>
<dbReference type="EMBL" id="JPQZ01000025">
    <property type="protein sequence ID" value="KKO75294.1"/>
    <property type="molecule type" value="Genomic_DNA"/>
</dbReference>